<dbReference type="STRING" id="1306953.J121_2372"/>
<dbReference type="Gene3D" id="1.25.40.10">
    <property type="entry name" value="Tetratricopeptide repeat domain"/>
    <property type="match status" value="1"/>
</dbReference>
<comment type="caution">
    <text evidence="2">The sequence shown here is derived from an EMBL/GenBank/DDBJ whole genome shotgun (WGS) entry which is preliminary data.</text>
</comment>
<evidence type="ECO:0000256" key="1">
    <source>
        <dbReference type="SAM" id="SignalP"/>
    </source>
</evidence>
<gene>
    <name evidence="2" type="ORF">J121_2372</name>
</gene>
<protein>
    <recommendedName>
        <fullName evidence="4">Tetratricopeptide repeat protein</fullName>
    </recommendedName>
</protein>
<evidence type="ECO:0000313" key="3">
    <source>
        <dbReference type="Proteomes" id="UP000037446"/>
    </source>
</evidence>
<dbReference type="RefSeq" id="WP_050601290.1">
    <property type="nucleotide sequence ID" value="NZ_JYNE01000027.1"/>
</dbReference>
<dbReference type="AlphaFoldDB" id="A0A0L1KBN4"/>
<proteinExistence type="predicted"/>
<dbReference type="SUPFAM" id="SSF48452">
    <property type="entry name" value="TPR-like"/>
    <property type="match status" value="2"/>
</dbReference>
<keyword evidence="1" id="KW-0732">Signal</keyword>
<feature type="chain" id="PRO_5005554678" description="Tetratricopeptide repeat protein" evidence="1">
    <location>
        <begin position="32"/>
        <end position="425"/>
    </location>
</feature>
<dbReference type="InterPro" id="IPR011990">
    <property type="entry name" value="TPR-like_helical_dom_sf"/>
</dbReference>
<reference evidence="2" key="1">
    <citation type="submission" date="2015-02" db="EMBL/GenBank/DDBJ databases">
        <authorList>
            <person name="Chooi Y.-H."/>
        </authorList>
    </citation>
    <scope>NUCLEOTIDE SEQUENCE [LARGE SCALE GENOMIC DNA]</scope>
    <source>
        <strain evidence="2">LAMA 915</strain>
    </source>
</reference>
<organism evidence="2 3">
    <name type="scientific">Qipengyuania citrea LAMA 915</name>
    <dbReference type="NCBI Taxonomy" id="1306953"/>
    <lineage>
        <taxon>Bacteria</taxon>
        <taxon>Pseudomonadati</taxon>
        <taxon>Pseudomonadota</taxon>
        <taxon>Alphaproteobacteria</taxon>
        <taxon>Sphingomonadales</taxon>
        <taxon>Erythrobacteraceae</taxon>
        <taxon>Qipengyuania</taxon>
    </lineage>
</organism>
<dbReference type="InterPro" id="IPR019734">
    <property type="entry name" value="TPR_rpt"/>
</dbReference>
<dbReference type="EMBL" id="JYNE01000027">
    <property type="protein sequence ID" value="KNH01353.1"/>
    <property type="molecule type" value="Genomic_DNA"/>
</dbReference>
<dbReference type="PATRIC" id="fig|1306953.7.peg.2448"/>
<sequence length="425" mass="45017">MIFTRLARKNGAASTLALALALATGGAVGLAAIEAPAVAQKKPKYSKAFIAAYSPLETALGAETVDPAAVKAAVPAVVGAIENASDRHAAGGAIVNAGQKLNDMGLILQGLELMLESGQVAPEQLGMVNLQTGQIAYNQKQYGKARTYLQAALDAGYTENNPEGIIAESYFAEERDAEGLAYLSGVIDARKSAGQPVDETWLQRGLAVAYRASMTEDAQKFAGWYVADYPSETSWRDAIAILLNTGGYEKPETLDLLRLGRRVGTLNDDRIYLEYVEAADYRRLPAEVVSVIDEGVEKGMLAADDPYVTDTRSEAAGRVAADRADMDTLLADARADGAGVRTVMAAGDALLSLERPAEAEEFYRKAAGMAGAETPMALTRLGIAQFDQGKFAEAEATFNEVEGARKAIANLWTIYSAQQASGTAM</sequence>
<dbReference type="Pfam" id="PF13181">
    <property type="entry name" value="TPR_8"/>
    <property type="match status" value="1"/>
</dbReference>
<evidence type="ECO:0008006" key="4">
    <source>
        <dbReference type="Google" id="ProtNLM"/>
    </source>
</evidence>
<dbReference type="Proteomes" id="UP000037446">
    <property type="component" value="Unassembled WGS sequence"/>
</dbReference>
<accession>A0A0L1KBN4</accession>
<feature type="signal peptide" evidence="1">
    <location>
        <begin position="1"/>
        <end position="31"/>
    </location>
</feature>
<name>A0A0L1KBN4_9SPHN</name>
<evidence type="ECO:0000313" key="2">
    <source>
        <dbReference type="EMBL" id="KNH01353.1"/>
    </source>
</evidence>